<organism evidence="1 2">
    <name type="scientific">Penicillium antarcticum</name>
    <dbReference type="NCBI Taxonomy" id="416450"/>
    <lineage>
        <taxon>Eukaryota</taxon>
        <taxon>Fungi</taxon>
        <taxon>Dikarya</taxon>
        <taxon>Ascomycota</taxon>
        <taxon>Pezizomycotina</taxon>
        <taxon>Eurotiomycetes</taxon>
        <taxon>Eurotiomycetidae</taxon>
        <taxon>Eurotiales</taxon>
        <taxon>Aspergillaceae</taxon>
        <taxon>Penicillium</taxon>
    </lineage>
</organism>
<dbReference type="EMBL" id="MDYN01000003">
    <property type="protein sequence ID" value="OQD88861.1"/>
    <property type="molecule type" value="Genomic_DNA"/>
</dbReference>
<dbReference type="Proteomes" id="UP000191672">
    <property type="component" value="Unassembled WGS sequence"/>
</dbReference>
<name>A0A1V6QI12_9EURO</name>
<proteinExistence type="predicted"/>
<evidence type="ECO:0000313" key="1">
    <source>
        <dbReference type="EMBL" id="OQD88861.1"/>
    </source>
</evidence>
<reference evidence="2" key="1">
    <citation type="journal article" date="2017" name="Nat. Microbiol.">
        <title>Global analysis of biosynthetic gene clusters reveals vast potential of secondary metabolite production in Penicillium species.</title>
        <authorList>
            <person name="Nielsen J.C."/>
            <person name="Grijseels S."/>
            <person name="Prigent S."/>
            <person name="Ji B."/>
            <person name="Dainat J."/>
            <person name="Nielsen K.F."/>
            <person name="Frisvad J.C."/>
            <person name="Workman M."/>
            <person name="Nielsen J."/>
        </authorList>
    </citation>
    <scope>NUCLEOTIDE SEQUENCE [LARGE SCALE GENOMIC DNA]</scope>
    <source>
        <strain evidence="2">IBT 31811</strain>
    </source>
</reference>
<gene>
    <name evidence="1" type="ORF">PENANT_c003G02843</name>
</gene>
<evidence type="ECO:0000313" key="2">
    <source>
        <dbReference type="Proteomes" id="UP000191672"/>
    </source>
</evidence>
<sequence>MFHNISFTRLRELHIHELDIYFNSLKSLLLSVATYQHTLRRWIFSEITSVSVHFAIVCNNLAVVCTNIAVISTNTAIIFTIAVVHADRSSAGIWTSPPTSTAST</sequence>
<accession>A0A1V6QI12</accession>
<comment type="caution">
    <text evidence="1">The sequence shown here is derived from an EMBL/GenBank/DDBJ whole genome shotgun (WGS) entry which is preliminary data.</text>
</comment>
<keyword evidence="2" id="KW-1185">Reference proteome</keyword>
<dbReference type="AlphaFoldDB" id="A0A1V6QI12"/>
<protein>
    <submittedName>
        <fullName evidence="1">Uncharacterized protein</fullName>
    </submittedName>
</protein>